<reference evidence="8" key="1">
    <citation type="submission" date="2020-05" db="EMBL/GenBank/DDBJ databases">
        <title>WGS assembly of Panicum virgatum.</title>
        <authorList>
            <person name="Lovell J.T."/>
            <person name="Jenkins J."/>
            <person name="Shu S."/>
            <person name="Juenger T.E."/>
            <person name="Schmutz J."/>
        </authorList>
    </citation>
    <scope>NUCLEOTIDE SEQUENCE</scope>
    <source>
        <strain evidence="8">AP13</strain>
    </source>
</reference>
<comment type="similarity">
    <text evidence="2 6">Belongs to the drug/metabolite transporter (DMT) superfamily. Plant drug/metabolite exporter (P-DME) (TC 2.A.7.4) family.</text>
</comment>
<keyword evidence="4 6" id="KW-1133">Transmembrane helix</keyword>
<gene>
    <name evidence="8" type="ORF">PVAP13_2KG344700</name>
</gene>
<evidence type="ECO:0000256" key="2">
    <source>
        <dbReference type="ARBA" id="ARBA00007635"/>
    </source>
</evidence>
<accession>A0A8T0W2W4</accession>
<dbReference type="SUPFAM" id="SSF103481">
    <property type="entry name" value="Multidrug resistance efflux transporter EmrE"/>
    <property type="match status" value="1"/>
</dbReference>
<name>A0A8T0W2W4_PANVG</name>
<sequence>MADGGGGPWLQWYGPSAGMVLVQLFSALVDVALKTAGRLGMRPIVFVTYRQGIAAATLLLASLAARGCTLRPMAVGARAFALVFAVSLASTTGQYFYLQGLLLASPSMARATTNLAPGITFAIAAVIGLEKVDIRSLRSVAKVVGTAICLAGAVFMAFFKGPKLLGVVLVSATGDWVKGGIYLVGNAVCVSICYILQGVFGSGINFFLQSWCISVKGPLYSAIFTPLSAVITTILSTLFLHEELHIGSILGAITIIVGLYVVLWGKADDVKRESPAINSSGSKGGVDSDSIGVRVQSQTNLSEPLLSDNGNSSTHTC</sequence>
<dbReference type="GO" id="GO:0016020">
    <property type="term" value="C:membrane"/>
    <property type="evidence" value="ECO:0007669"/>
    <property type="project" value="UniProtKB-SubCell"/>
</dbReference>
<dbReference type="Pfam" id="PF00892">
    <property type="entry name" value="EamA"/>
    <property type="match status" value="1"/>
</dbReference>
<feature type="transmembrane region" description="Helical" evidence="6">
    <location>
        <begin position="219"/>
        <end position="240"/>
    </location>
</feature>
<feature type="transmembrane region" description="Helical" evidence="6">
    <location>
        <begin position="140"/>
        <end position="159"/>
    </location>
</feature>
<dbReference type="Proteomes" id="UP000823388">
    <property type="component" value="Chromosome 2K"/>
</dbReference>
<evidence type="ECO:0000256" key="6">
    <source>
        <dbReference type="RuleBase" id="RU363077"/>
    </source>
</evidence>
<dbReference type="InterPro" id="IPR000620">
    <property type="entry name" value="EamA_dom"/>
</dbReference>
<feature type="transmembrane region" description="Helical" evidence="6">
    <location>
        <begin position="109"/>
        <end position="128"/>
    </location>
</feature>
<comment type="subcellular location">
    <subcellularLocation>
        <location evidence="1 6">Membrane</location>
        <topology evidence="1 6">Multi-pass membrane protein</topology>
    </subcellularLocation>
</comment>
<feature type="domain" description="EamA" evidence="7">
    <location>
        <begin position="149"/>
        <end position="263"/>
    </location>
</feature>
<protein>
    <recommendedName>
        <fullName evidence="6">WAT1-related protein</fullName>
    </recommendedName>
</protein>
<evidence type="ECO:0000256" key="5">
    <source>
        <dbReference type="ARBA" id="ARBA00023136"/>
    </source>
</evidence>
<dbReference type="InterPro" id="IPR030184">
    <property type="entry name" value="WAT1-related"/>
</dbReference>
<evidence type="ECO:0000256" key="3">
    <source>
        <dbReference type="ARBA" id="ARBA00022692"/>
    </source>
</evidence>
<proteinExistence type="inferred from homology"/>
<feature type="transmembrane region" description="Helical" evidence="6">
    <location>
        <begin position="12"/>
        <end position="33"/>
    </location>
</feature>
<keyword evidence="5 6" id="KW-0472">Membrane</keyword>
<organism evidence="8 9">
    <name type="scientific">Panicum virgatum</name>
    <name type="common">Blackwell switchgrass</name>
    <dbReference type="NCBI Taxonomy" id="38727"/>
    <lineage>
        <taxon>Eukaryota</taxon>
        <taxon>Viridiplantae</taxon>
        <taxon>Streptophyta</taxon>
        <taxon>Embryophyta</taxon>
        <taxon>Tracheophyta</taxon>
        <taxon>Spermatophyta</taxon>
        <taxon>Magnoliopsida</taxon>
        <taxon>Liliopsida</taxon>
        <taxon>Poales</taxon>
        <taxon>Poaceae</taxon>
        <taxon>PACMAD clade</taxon>
        <taxon>Panicoideae</taxon>
        <taxon>Panicodae</taxon>
        <taxon>Paniceae</taxon>
        <taxon>Panicinae</taxon>
        <taxon>Panicum</taxon>
        <taxon>Panicum sect. Hiantes</taxon>
    </lineage>
</organism>
<dbReference type="GO" id="GO:0022857">
    <property type="term" value="F:transmembrane transporter activity"/>
    <property type="evidence" value="ECO:0007669"/>
    <property type="project" value="InterPro"/>
</dbReference>
<evidence type="ECO:0000256" key="4">
    <source>
        <dbReference type="ARBA" id="ARBA00022989"/>
    </source>
</evidence>
<feature type="transmembrane region" description="Helical" evidence="6">
    <location>
        <begin position="79"/>
        <end position="97"/>
    </location>
</feature>
<evidence type="ECO:0000256" key="1">
    <source>
        <dbReference type="ARBA" id="ARBA00004141"/>
    </source>
</evidence>
<keyword evidence="3 6" id="KW-0812">Transmembrane</keyword>
<dbReference type="PANTHER" id="PTHR31218">
    <property type="entry name" value="WAT1-RELATED PROTEIN"/>
    <property type="match status" value="1"/>
</dbReference>
<feature type="transmembrane region" description="Helical" evidence="6">
    <location>
        <begin position="246"/>
        <end position="265"/>
    </location>
</feature>
<evidence type="ECO:0000259" key="7">
    <source>
        <dbReference type="Pfam" id="PF00892"/>
    </source>
</evidence>
<evidence type="ECO:0000313" key="9">
    <source>
        <dbReference type="Proteomes" id="UP000823388"/>
    </source>
</evidence>
<keyword evidence="9" id="KW-1185">Reference proteome</keyword>
<comment type="caution">
    <text evidence="8">The sequence shown here is derived from an EMBL/GenBank/DDBJ whole genome shotgun (WGS) entry which is preliminary data.</text>
</comment>
<dbReference type="InterPro" id="IPR037185">
    <property type="entry name" value="EmrE-like"/>
</dbReference>
<feature type="transmembrane region" description="Helical" evidence="6">
    <location>
        <begin position="179"/>
        <end position="207"/>
    </location>
</feature>
<evidence type="ECO:0000313" key="8">
    <source>
        <dbReference type="EMBL" id="KAG2643571.1"/>
    </source>
</evidence>
<dbReference type="EMBL" id="CM029039">
    <property type="protein sequence ID" value="KAG2643571.1"/>
    <property type="molecule type" value="Genomic_DNA"/>
</dbReference>
<dbReference type="AlphaFoldDB" id="A0A8T0W2W4"/>